<dbReference type="PROSITE" id="PS51198">
    <property type="entry name" value="UVRD_HELICASE_ATP_BIND"/>
    <property type="match status" value="1"/>
</dbReference>
<evidence type="ECO:0000256" key="2">
    <source>
        <dbReference type="ARBA" id="ARBA00022741"/>
    </source>
</evidence>
<evidence type="ECO:0000259" key="18">
    <source>
        <dbReference type="PROSITE" id="PS51217"/>
    </source>
</evidence>
<name>A0ABX2IM38_9RHOB</name>
<gene>
    <name evidence="19" type="primary">addA</name>
    <name evidence="19" type="ORF">HRQ87_02160</name>
</gene>
<keyword evidence="1" id="KW-0540">Nuclease</keyword>
<keyword evidence="6" id="KW-0269">Exonuclease</keyword>
<evidence type="ECO:0000256" key="5">
    <source>
        <dbReference type="ARBA" id="ARBA00022806"/>
    </source>
</evidence>
<keyword evidence="8" id="KW-0238">DNA-binding</keyword>
<feature type="domain" description="UvrD-like helicase C-terminal" evidence="18">
    <location>
        <begin position="494"/>
        <end position="773"/>
    </location>
</feature>
<dbReference type="EMBL" id="JABUFE010000001">
    <property type="protein sequence ID" value="NSX53595.1"/>
    <property type="molecule type" value="Genomic_DNA"/>
</dbReference>
<evidence type="ECO:0000313" key="19">
    <source>
        <dbReference type="EMBL" id="NSX53595.1"/>
    </source>
</evidence>
<dbReference type="GO" id="GO:0004386">
    <property type="term" value="F:helicase activity"/>
    <property type="evidence" value="ECO:0007669"/>
    <property type="project" value="UniProtKB-KW"/>
</dbReference>
<dbReference type="Gene3D" id="3.90.320.10">
    <property type="match status" value="1"/>
</dbReference>
<organism evidence="19 20">
    <name type="scientific">Parasulfitobacter algicola</name>
    <dbReference type="NCBI Taxonomy" id="2614809"/>
    <lineage>
        <taxon>Bacteria</taxon>
        <taxon>Pseudomonadati</taxon>
        <taxon>Pseudomonadota</taxon>
        <taxon>Alphaproteobacteria</taxon>
        <taxon>Rhodobacterales</taxon>
        <taxon>Roseobacteraceae</taxon>
        <taxon>Parasulfitobacter</taxon>
    </lineage>
</organism>
<dbReference type="RefSeq" id="WP_174134734.1">
    <property type="nucleotide sequence ID" value="NZ_JABUFE010000001.1"/>
</dbReference>
<keyword evidence="10" id="KW-0413">Isomerase</keyword>
<dbReference type="Gene3D" id="3.30.160.800">
    <property type="match status" value="1"/>
</dbReference>
<keyword evidence="9" id="KW-0234">DNA repair</keyword>
<dbReference type="PROSITE" id="PS51217">
    <property type="entry name" value="UVRD_HELICASE_CTER"/>
    <property type="match status" value="1"/>
</dbReference>
<evidence type="ECO:0000256" key="10">
    <source>
        <dbReference type="ARBA" id="ARBA00023235"/>
    </source>
</evidence>
<keyword evidence="3" id="KW-0227">DNA damage</keyword>
<comment type="catalytic activity">
    <reaction evidence="14">
        <text>ATP + H2O = ADP + phosphate + H(+)</text>
        <dbReference type="Rhea" id="RHEA:13065"/>
        <dbReference type="ChEBI" id="CHEBI:15377"/>
        <dbReference type="ChEBI" id="CHEBI:15378"/>
        <dbReference type="ChEBI" id="CHEBI:30616"/>
        <dbReference type="ChEBI" id="CHEBI:43474"/>
        <dbReference type="ChEBI" id="CHEBI:456216"/>
        <dbReference type="EC" id="5.6.2.4"/>
    </reaction>
</comment>
<feature type="compositionally biased region" description="Polar residues" evidence="16">
    <location>
        <begin position="9"/>
        <end position="20"/>
    </location>
</feature>
<evidence type="ECO:0000256" key="1">
    <source>
        <dbReference type="ARBA" id="ARBA00022722"/>
    </source>
</evidence>
<feature type="region of interest" description="Disordered" evidence="16">
    <location>
        <begin position="1"/>
        <end position="20"/>
    </location>
</feature>
<sequence length="1120" mass="126044">MIRRDDATQRQVTAAQPDQSSWVAANAGSGKTRVLTDRVARLLLQGVPPERILCLTYTKAAASEMQNRLFKRLGNWAMRPDTELSKDLQQLGIDGHVSSDVLRQARRLFARAIEAPGGLKIQTIHSFCASLLRRFPLEAGVSPQFKEVEDRSVQLLRDEIVEEMADNPDTVHLIDGLAALYSGESFEKLLGEIAKYRSLFLAKTTTLERKQQFGLSKHETEQTLFENVFLGDEVTLIQSLVSAMKTGTASEAKTADRLAGFASYDAAGFSILRDVLLTQAGTQRKTFPNKGTQAKIQDSMEDFWALMQRVENAVENQKALAAFHKTEALYAFAQIFLPLYEARKQFRGWLDFDDLIERASRLLNDPTVAQWVLFRLDGGIDHILVDEAQDTSPSQWQVIERLAQEFTSGDGARKDVQRTIFVVGDPKQSIYSFQGADPSGFSRMRHLFQDRLAVVGLPFQSLTLEHSFRSAEPILRLVDKTFEGRDLDNDIYHRAFKSDMPGRVDLWPVIEPQKISDDPRWRDPVDRLNPEHETVILARQVATQIKMLIDTKSTLPDEIESSGRYTQRLIRPGDFLILVQRRNDLFREIIQACKAMDLPIAGADRLKIGAELAVKDIAAVLSFLALPEDDLALACALRSPLFGWSEQQLFDLAHKRTDKYLWRALQNRKDDFAETVNILEALRDGADFLRPYDLIERLLTRFEGRTKLLARLGPEAEDGIDALLDQALSYERTEIPTLTGFLAWLETDEVEIKRQIDNASDLIRVMTVHGAKGLEAPIVILPDCATRHVSFRNELLATNDLVFWTPGATEQPEIIRSQVDEWKIAQQQERLRLLYVAMTRAEKWLIIAGAGKITENVQCWHWLAQQGMEKADAAAHDFGFGQGLRLETGDWSQSQIKGIQKPGPDIPDWPDYFRQRPATIKPAPPTLSPSDLGGAKSLETIIDPDVDDAVLQYGRHVHLLLEHLPTPPQSSWNSLATDILSLDQSPASQSQAQSALIEATTVLTAQHLHHLFAPDTLAEVSITATLPELGNQRIHGTIDRLIVFDDHVLAVDFKTNRVVPTTPETIPLGLMRQMRAYQTALQQIYPDKQIKTAILWTKTAELMVLPHDIVRQTVMLDTVS</sequence>
<evidence type="ECO:0000256" key="9">
    <source>
        <dbReference type="ARBA" id="ARBA00023204"/>
    </source>
</evidence>
<dbReference type="Pfam" id="PF12705">
    <property type="entry name" value="PDDEXK_1"/>
    <property type="match status" value="1"/>
</dbReference>
<comment type="catalytic activity">
    <reaction evidence="11">
        <text>Couples ATP hydrolysis with the unwinding of duplex DNA by translocating in the 3'-5' direction.</text>
        <dbReference type="EC" id="5.6.2.4"/>
    </reaction>
</comment>
<dbReference type="Gene3D" id="1.10.486.10">
    <property type="entry name" value="PCRA, domain 4"/>
    <property type="match status" value="1"/>
</dbReference>
<evidence type="ECO:0000256" key="3">
    <source>
        <dbReference type="ARBA" id="ARBA00022763"/>
    </source>
</evidence>
<comment type="caution">
    <text evidence="19">The sequence shown here is derived from an EMBL/GenBank/DDBJ whole genome shotgun (WGS) entry which is preliminary data.</text>
</comment>
<dbReference type="InterPro" id="IPR011604">
    <property type="entry name" value="PDDEXK-like_dom_sf"/>
</dbReference>
<keyword evidence="20" id="KW-1185">Reference proteome</keyword>
<protein>
    <recommendedName>
        <fullName evidence="12">DNA 3'-5' helicase</fullName>
        <ecNumber evidence="12">5.6.2.4</ecNumber>
    </recommendedName>
    <alternativeName>
        <fullName evidence="13">DNA 3'-5' helicase II</fullName>
    </alternativeName>
</protein>
<evidence type="ECO:0000256" key="11">
    <source>
        <dbReference type="ARBA" id="ARBA00034617"/>
    </source>
</evidence>
<keyword evidence="7 15" id="KW-0067">ATP-binding</keyword>
<evidence type="ECO:0000256" key="14">
    <source>
        <dbReference type="ARBA" id="ARBA00048988"/>
    </source>
</evidence>
<dbReference type="Pfam" id="PF13361">
    <property type="entry name" value="UvrD_C"/>
    <property type="match status" value="1"/>
</dbReference>
<dbReference type="InterPro" id="IPR000212">
    <property type="entry name" value="DNA_helicase_UvrD/REP"/>
</dbReference>
<dbReference type="InterPro" id="IPR014151">
    <property type="entry name" value="DNA_helicase_AddA"/>
</dbReference>
<evidence type="ECO:0000256" key="12">
    <source>
        <dbReference type="ARBA" id="ARBA00034808"/>
    </source>
</evidence>
<dbReference type="NCBIfam" id="TIGR02784">
    <property type="entry name" value="addA_alphas"/>
    <property type="match status" value="1"/>
</dbReference>
<evidence type="ECO:0000256" key="15">
    <source>
        <dbReference type="PROSITE-ProRule" id="PRU00560"/>
    </source>
</evidence>
<dbReference type="EC" id="5.6.2.4" evidence="12"/>
<evidence type="ECO:0000256" key="16">
    <source>
        <dbReference type="SAM" id="MobiDB-lite"/>
    </source>
</evidence>
<evidence type="ECO:0000259" key="17">
    <source>
        <dbReference type="PROSITE" id="PS51198"/>
    </source>
</evidence>
<keyword evidence="2 15" id="KW-0547">Nucleotide-binding</keyword>
<dbReference type="InterPro" id="IPR014017">
    <property type="entry name" value="DNA_helicase_UvrD-like_C"/>
</dbReference>
<accession>A0ABX2IM38</accession>
<reference evidence="19 20" key="1">
    <citation type="submission" date="2020-06" db="EMBL/GenBank/DDBJ databases">
        <title>Sulfitobacter algicola sp. nov., isolated from green algae.</title>
        <authorList>
            <person name="Wang C."/>
        </authorList>
    </citation>
    <scope>NUCLEOTIDE SEQUENCE [LARGE SCALE GENOMIC DNA]</scope>
    <source>
        <strain evidence="19 20">1151</strain>
    </source>
</reference>
<evidence type="ECO:0000256" key="4">
    <source>
        <dbReference type="ARBA" id="ARBA00022801"/>
    </source>
</evidence>
<dbReference type="Proteomes" id="UP000777935">
    <property type="component" value="Unassembled WGS sequence"/>
</dbReference>
<keyword evidence="4 15" id="KW-0378">Hydrolase</keyword>
<dbReference type="Gene3D" id="3.40.50.300">
    <property type="entry name" value="P-loop containing nucleotide triphosphate hydrolases"/>
    <property type="match status" value="3"/>
</dbReference>
<proteinExistence type="predicted"/>
<evidence type="ECO:0000256" key="8">
    <source>
        <dbReference type="ARBA" id="ARBA00023125"/>
    </source>
</evidence>
<evidence type="ECO:0000256" key="7">
    <source>
        <dbReference type="ARBA" id="ARBA00022840"/>
    </source>
</evidence>
<dbReference type="SUPFAM" id="SSF52980">
    <property type="entry name" value="Restriction endonuclease-like"/>
    <property type="match status" value="1"/>
</dbReference>
<feature type="binding site" evidence="15">
    <location>
        <begin position="25"/>
        <end position="32"/>
    </location>
    <ligand>
        <name>ATP</name>
        <dbReference type="ChEBI" id="CHEBI:30616"/>
    </ligand>
</feature>
<evidence type="ECO:0000313" key="20">
    <source>
        <dbReference type="Proteomes" id="UP000777935"/>
    </source>
</evidence>
<dbReference type="PANTHER" id="PTHR11070">
    <property type="entry name" value="UVRD / RECB / PCRA DNA HELICASE FAMILY MEMBER"/>
    <property type="match status" value="1"/>
</dbReference>
<dbReference type="Pfam" id="PF00580">
    <property type="entry name" value="UvrD-helicase"/>
    <property type="match status" value="1"/>
</dbReference>
<keyword evidence="5 15" id="KW-0347">Helicase</keyword>
<dbReference type="InterPro" id="IPR011335">
    <property type="entry name" value="Restrct_endonuc-II-like"/>
</dbReference>
<dbReference type="InterPro" id="IPR038726">
    <property type="entry name" value="PDDEXK_AddAB-type"/>
</dbReference>
<evidence type="ECO:0000256" key="13">
    <source>
        <dbReference type="ARBA" id="ARBA00034923"/>
    </source>
</evidence>
<dbReference type="InterPro" id="IPR027417">
    <property type="entry name" value="P-loop_NTPase"/>
</dbReference>
<dbReference type="InterPro" id="IPR014016">
    <property type="entry name" value="UvrD-like_ATP-bd"/>
</dbReference>
<dbReference type="PANTHER" id="PTHR11070:SF2">
    <property type="entry name" value="ATP-DEPENDENT DNA HELICASE SRS2"/>
    <property type="match status" value="1"/>
</dbReference>
<dbReference type="SUPFAM" id="SSF52540">
    <property type="entry name" value="P-loop containing nucleoside triphosphate hydrolases"/>
    <property type="match status" value="1"/>
</dbReference>
<evidence type="ECO:0000256" key="6">
    <source>
        <dbReference type="ARBA" id="ARBA00022839"/>
    </source>
</evidence>
<feature type="domain" description="UvrD-like helicase ATP-binding" evidence="17">
    <location>
        <begin position="4"/>
        <end position="471"/>
    </location>
</feature>